<dbReference type="AlphaFoldDB" id="A0A9W7MLS9"/>
<keyword evidence="2" id="KW-1185">Reference proteome</keyword>
<dbReference type="Proteomes" id="UP001165190">
    <property type="component" value="Unassembled WGS sequence"/>
</dbReference>
<evidence type="ECO:0000313" key="1">
    <source>
        <dbReference type="EMBL" id="GMJ02126.1"/>
    </source>
</evidence>
<comment type="caution">
    <text evidence="1">The sequence shown here is derived from an EMBL/GenBank/DDBJ whole genome shotgun (WGS) entry which is preliminary data.</text>
</comment>
<name>A0A9W7MLS9_HIBTR</name>
<dbReference type="EMBL" id="BSYR01000035">
    <property type="protein sequence ID" value="GMJ02126.1"/>
    <property type="molecule type" value="Genomic_DNA"/>
</dbReference>
<dbReference type="OrthoDB" id="4955136at2759"/>
<proteinExistence type="predicted"/>
<protein>
    <submittedName>
        <fullName evidence="1">Uncharacterized protein</fullName>
    </submittedName>
</protein>
<evidence type="ECO:0000313" key="2">
    <source>
        <dbReference type="Proteomes" id="UP001165190"/>
    </source>
</evidence>
<sequence>MNEATSRLNPITYPFGIPQAVKMLEELSEEISEASKLYFFALKLIANKEKRTVFLSIPQRVRVRWLNEEMEDSLKLSSLLSP</sequence>
<accession>A0A9W7MLS9</accession>
<reference evidence="1" key="1">
    <citation type="submission" date="2023-05" db="EMBL/GenBank/DDBJ databases">
        <title>Genome and transcriptome analyses reveal genes involved in the formation of fine ridges on petal epidermal cells in Hibiscus trionum.</title>
        <authorList>
            <person name="Koshimizu S."/>
            <person name="Masuda S."/>
            <person name="Ishii T."/>
            <person name="Shirasu K."/>
            <person name="Hoshino A."/>
            <person name="Arita M."/>
        </authorList>
    </citation>
    <scope>NUCLEOTIDE SEQUENCE</scope>
    <source>
        <strain evidence="1">Hamamatsu line</strain>
    </source>
</reference>
<organism evidence="1 2">
    <name type="scientific">Hibiscus trionum</name>
    <name type="common">Flower of an hour</name>
    <dbReference type="NCBI Taxonomy" id="183268"/>
    <lineage>
        <taxon>Eukaryota</taxon>
        <taxon>Viridiplantae</taxon>
        <taxon>Streptophyta</taxon>
        <taxon>Embryophyta</taxon>
        <taxon>Tracheophyta</taxon>
        <taxon>Spermatophyta</taxon>
        <taxon>Magnoliopsida</taxon>
        <taxon>eudicotyledons</taxon>
        <taxon>Gunneridae</taxon>
        <taxon>Pentapetalae</taxon>
        <taxon>rosids</taxon>
        <taxon>malvids</taxon>
        <taxon>Malvales</taxon>
        <taxon>Malvaceae</taxon>
        <taxon>Malvoideae</taxon>
        <taxon>Hibiscus</taxon>
    </lineage>
</organism>
<gene>
    <name evidence="1" type="ORF">HRI_003881800</name>
</gene>